<dbReference type="EMBL" id="PDCK01000043">
    <property type="protein sequence ID" value="PRQ33001.1"/>
    <property type="molecule type" value="Genomic_DNA"/>
</dbReference>
<protein>
    <recommendedName>
        <fullName evidence="1">At2g29880-like C-terminal domain-containing protein</fullName>
    </recommendedName>
</protein>
<name>A0A2P6QFQ7_ROSCH</name>
<feature type="domain" description="At2g29880-like C-terminal" evidence="1">
    <location>
        <begin position="12"/>
        <end position="57"/>
    </location>
</feature>
<dbReference type="Pfam" id="PF24769">
    <property type="entry name" value="At2g29880_C"/>
    <property type="match status" value="1"/>
</dbReference>
<comment type="caution">
    <text evidence="2">The sequence shown here is derived from an EMBL/GenBank/DDBJ whole genome shotgun (WGS) entry which is preliminary data.</text>
</comment>
<dbReference type="InterPro" id="IPR056253">
    <property type="entry name" value="At2g29880-like_C"/>
</dbReference>
<dbReference type="Gramene" id="PRQ33001">
    <property type="protein sequence ID" value="PRQ33001"/>
    <property type="gene ID" value="RchiOBHm_Chr5g0052621"/>
</dbReference>
<gene>
    <name evidence="2" type="ORF">RchiOBHm_Chr5g0052621</name>
</gene>
<dbReference type="AlphaFoldDB" id="A0A2P6QFQ7"/>
<evidence type="ECO:0000313" key="2">
    <source>
        <dbReference type="EMBL" id="PRQ33001.1"/>
    </source>
</evidence>
<evidence type="ECO:0000313" key="3">
    <source>
        <dbReference type="Proteomes" id="UP000238479"/>
    </source>
</evidence>
<reference evidence="2 3" key="1">
    <citation type="journal article" date="2018" name="Nat. Genet.">
        <title>The Rosa genome provides new insights in the design of modern roses.</title>
        <authorList>
            <person name="Bendahmane M."/>
        </authorList>
    </citation>
    <scope>NUCLEOTIDE SEQUENCE [LARGE SCALE GENOMIC DNA]</scope>
    <source>
        <strain evidence="3">cv. Old Blush</strain>
    </source>
</reference>
<evidence type="ECO:0000259" key="1">
    <source>
        <dbReference type="Pfam" id="PF24769"/>
    </source>
</evidence>
<sequence>MEKRESRESDLLDAMKESPGLTDEACFMALDLLNTKAKQDFFLKMTPEQRLNWITYKQMQ</sequence>
<dbReference type="Proteomes" id="UP000238479">
    <property type="component" value="Chromosome 5"/>
</dbReference>
<proteinExistence type="predicted"/>
<keyword evidence="3" id="KW-1185">Reference proteome</keyword>
<organism evidence="2 3">
    <name type="scientific">Rosa chinensis</name>
    <name type="common">China rose</name>
    <dbReference type="NCBI Taxonomy" id="74649"/>
    <lineage>
        <taxon>Eukaryota</taxon>
        <taxon>Viridiplantae</taxon>
        <taxon>Streptophyta</taxon>
        <taxon>Embryophyta</taxon>
        <taxon>Tracheophyta</taxon>
        <taxon>Spermatophyta</taxon>
        <taxon>Magnoliopsida</taxon>
        <taxon>eudicotyledons</taxon>
        <taxon>Gunneridae</taxon>
        <taxon>Pentapetalae</taxon>
        <taxon>rosids</taxon>
        <taxon>fabids</taxon>
        <taxon>Rosales</taxon>
        <taxon>Rosaceae</taxon>
        <taxon>Rosoideae</taxon>
        <taxon>Rosoideae incertae sedis</taxon>
        <taxon>Rosa</taxon>
    </lineage>
</organism>
<accession>A0A2P6QFQ7</accession>